<name>A0A8H5EVA0_9AGAR</name>
<keyword evidence="2" id="KW-1185">Reference proteome</keyword>
<protein>
    <submittedName>
        <fullName evidence="1">Uncharacterized protein</fullName>
    </submittedName>
</protein>
<evidence type="ECO:0000313" key="1">
    <source>
        <dbReference type="EMBL" id="KAF5313587.1"/>
    </source>
</evidence>
<organism evidence="1 2">
    <name type="scientific">Ephemerocybe angulata</name>
    <dbReference type="NCBI Taxonomy" id="980116"/>
    <lineage>
        <taxon>Eukaryota</taxon>
        <taxon>Fungi</taxon>
        <taxon>Dikarya</taxon>
        <taxon>Basidiomycota</taxon>
        <taxon>Agaricomycotina</taxon>
        <taxon>Agaricomycetes</taxon>
        <taxon>Agaricomycetidae</taxon>
        <taxon>Agaricales</taxon>
        <taxon>Agaricineae</taxon>
        <taxon>Psathyrellaceae</taxon>
        <taxon>Ephemerocybe</taxon>
    </lineage>
</organism>
<comment type="caution">
    <text evidence="1">The sequence shown here is derived from an EMBL/GenBank/DDBJ whole genome shotgun (WGS) entry which is preliminary data.</text>
</comment>
<reference evidence="1 2" key="1">
    <citation type="journal article" date="2020" name="ISME J.">
        <title>Uncovering the hidden diversity of litter-decomposition mechanisms in mushroom-forming fungi.</title>
        <authorList>
            <person name="Floudas D."/>
            <person name="Bentzer J."/>
            <person name="Ahren D."/>
            <person name="Johansson T."/>
            <person name="Persson P."/>
            <person name="Tunlid A."/>
        </authorList>
    </citation>
    <scope>NUCLEOTIDE SEQUENCE [LARGE SCALE GENOMIC DNA]</scope>
    <source>
        <strain evidence="1 2">CBS 175.51</strain>
    </source>
</reference>
<dbReference type="EMBL" id="JAACJK010000223">
    <property type="protein sequence ID" value="KAF5313587.1"/>
    <property type="molecule type" value="Genomic_DNA"/>
</dbReference>
<dbReference type="AlphaFoldDB" id="A0A8H5EVA0"/>
<gene>
    <name evidence="1" type="ORF">D9611_010152</name>
</gene>
<accession>A0A8H5EVA0</accession>
<sequence length="104" mass="12629">MHLRPWRTRLDYHSTSSSIDLPSLAMPDVPQWKFDHNYEQRREPSWYRLFLQLLTEAPNNYHHTHADIDLPSLAVPDVSQWKFDHGHKQRWESSWYRLLLHLLA</sequence>
<evidence type="ECO:0000313" key="2">
    <source>
        <dbReference type="Proteomes" id="UP000541558"/>
    </source>
</evidence>
<dbReference type="Proteomes" id="UP000541558">
    <property type="component" value="Unassembled WGS sequence"/>
</dbReference>
<proteinExistence type="predicted"/>